<comment type="caution">
    <text evidence="2">The sequence shown here is derived from an EMBL/GenBank/DDBJ whole genome shotgun (WGS) entry which is preliminary data.</text>
</comment>
<protein>
    <submittedName>
        <fullName evidence="2">Uncharacterized protein</fullName>
    </submittedName>
</protein>
<evidence type="ECO:0000256" key="1">
    <source>
        <dbReference type="SAM" id="MobiDB-lite"/>
    </source>
</evidence>
<organism evidence="2 3">
    <name type="scientific">Pleurodeles waltl</name>
    <name type="common">Iberian ribbed newt</name>
    <dbReference type="NCBI Taxonomy" id="8319"/>
    <lineage>
        <taxon>Eukaryota</taxon>
        <taxon>Metazoa</taxon>
        <taxon>Chordata</taxon>
        <taxon>Craniata</taxon>
        <taxon>Vertebrata</taxon>
        <taxon>Euteleostomi</taxon>
        <taxon>Amphibia</taxon>
        <taxon>Batrachia</taxon>
        <taxon>Caudata</taxon>
        <taxon>Salamandroidea</taxon>
        <taxon>Salamandridae</taxon>
        <taxon>Pleurodelinae</taxon>
        <taxon>Pleurodeles</taxon>
    </lineage>
</organism>
<gene>
    <name evidence="2" type="ORF">NDU88_005314</name>
</gene>
<keyword evidence="3" id="KW-1185">Reference proteome</keyword>
<evidence type="ECO:0000313" key="2">
    <source>
        <dbReference type="EMBL" id="KAJ1188553.1"/>
    </source>
</evidence>
<name>A0AAV7UHT5_PLEWA</name>
<sequence length="72" mass="8976">MLKSPGVLFRREKQDERRRDVFKKQDVRRRRDARRKQDARRRRDMSRRRAETLESRADTKPEQNQRVGEQPR</sequence>
<feature type="region of interest" description="Disordered" evidence="1">
    <location>
        <begin position="1"/>
        <end position="72"/>
    </location>
</feature>
<dbReference type="EMBL" id="JANPWB010000005">
    <property type="protein sequence ID" value="KAJ1188553.1"/>
    <property type="molecule type" value="Genomic_DNA"/>
</dbReference>
<feature type="compositionally biased region" description="Basic and acidic residues" evidence="1">
    <location>
        <begin position="9"/>
        <end position="25"/>
    </location>
</feature>
<dbReference type="AlphaFoldDB" id="A0AAV7UHT5"/>
<evidence type="ECO:0000313" key="3">
    <source>
        <dbReference type="Proteomes" id="UP001066276"/>
    </source>
</evidence>
<accession>A0AAV7UHT5</accession>
<proteinExistence type="predicted"/>
<feature type="compositionally biased region" description="Basic and acidic residues" evidence="1">
    <location>
        <begin position="47"/>
        <end position="72"/>
    </location>
</feature>
<feature type="compositionally biased region" description="Basic residues" evidence="1">
    <location>
        <begin position="26"/>
        <end position="46"/>
    </location>
</feature>
<reference evidence="2" key="1">
    <citation type="journal article" date="2022" name="bioRxiv">
        <title>Sequencing and chromosome-scale assembly of the giantPleurodeles waltlgenome.</title>
        <authorList>
            <person name="Brown T."/>
            <person name="Elewa A."/>
            <person name="Iarovenko S."/>
            <person name="Subramanian E."/>
            <person name="Araus A.J."/>
            <person name="Petzold A."/>
            <person name="Susuki M."/>
            <person name="Suzuki K.-i.T."/>
            <person name="Hayashi T."/>
            <person name="Toyoda A."/>
            <person name="Oliveira C."/>
            <person name="Osipova E."/>
            <person name="Leigh N.D."/>
            <person name="Simon A."/>
            <person name="Yun M.H."/>
        </authorList>
    </citation>
    <scope>NUCLEOTIDE SEQUENCE</scope>
    <source>
        <strain evidence="2">20211129_DDA</strain>
        <tissue evidence="2">Liver</tissue>
    </source>
</reference>
<dbReference type="Proteomes" id="UP001066276">
    <property type="component" value="Chromosome 3_1"/>
</dbReference>